<name>A0A849BRU1_9ACTN</name>
<organism evidence="3 4">
    <name type="scientific">Pseudokineococcus marinus</name>
    <dbReference type="NCBI Taxonomy" id="351215"/>
    <lineage>
        <taxon>Bacteria</taxon>
        <taxon>Bacillati</taxon>
        <taxon>Actinomycetota</taxon>
        <taxon>Actinomycetes</taxon>
        <taxon>Kineosporiales</taxon>
        <taxon>Kineosporiaceae</taxon>
        <taxon>Pseudokineococcus</taxon>
    </lineage>
</organism>
<gene>
    <name evidence="3" type="ORF">HLB09_08885</name>
</gene>
<keyword evidence="4" id="KW-1185">Reference proteome</keyword>
<evidence type="ECO:0000313" key="3">
    <source>
        <dbReference type="EMBL" id="NNH23204.1"/>
    </source>
</evidence>
<comment type="caution">
    <text evidence="3">The sequence shown here is derived from an EMBL/GenBank/DDBJ whole genome shotgun (WGS) entry which is preliminary data.</text>
</comment>
<dbReference type="PANTHER" id="PTHR35788:SF1">
    <property type="entry name" value="EXPORTED PROTEIN"/>
    <property type="match status" value="1"/>
</dbReference>
<dbReference type="InterPro" id="IPR007391">
    <property type="entry name" value="Vancomycin_resist_VanW"/>
</dbReference>
<dbReference type="InterPro" id="IPR022029">
    <property type="entry name" value="YoaR-like_PG-bd"/>
</dbReference>
<dbReference type="Pfam" id="PF12229">
    <property type="entry name" value="PG_binding_4"/>
    <property type="match status" value="1"/>
</dbReference>
<dbReference type="RefSeq" id="WP_171203030.1">
    <property type="nucleotide sequence ID" value="NZ_JABEMA010000109.1"/>
</dbReference>
<dbReference type="InterPro" id="IPR052913">
    <property type="entry name" value="Glycopeptide_resist_protein"/>
</dbReference>
<evidence type="ECO:0000313" key="4">
    <source>
        <dbReference type="Proteomes" id="UP000555552"/>
    </source>
</evidence>
<dbReference type="EMBL" id="JABEMA010000109">
    <property type="protein sequence ID" value="NNH23204.1"/>
    <property type="molecule type" value="Genomic_DNA"/>
</dbReference>
<dbReference type="Pfam" id="PF04294">
    <property type="entry name" value="VanW"/>
    <property type="match status" value="1"/>
</dbReference>
<evidence type="ECO:0000259" key="2">
    <source>
        <dbReference type="Pfam" id="PF12229"/>
    </source>
</evidence>
<feature type="region of interest" description="Disordered" evidence="1">
    <location>
        <begin position="1"/>
        <end position="29"/>
    </location>
</feature>
<dbReference type="AlphaFoldDB" id="A0A849BRU1"/>
<feature type="region of interest" description="Disordered" evidence="1">
    <location>
        <begin position="526"/>
        <end position="548"/>
    </location>
</feature>
<dbReference type="Proteomes" id="UP000555552">
    <property type="component" value="Unassembled WGS sequence"/>
</dbReference>
<proteinExistence type="predicted"/>
<reference evidence="3 4" key="1">
    <citation type="submission" date="2020-05" db="EMBL/GenBank/DDBJ databases">
        <title>MicrobeNet Type strains.</title>
        <authorList>
            <person name="Nicholson A.C."/>
        </authorList>
    </citation>
    <scope>NUCLEOTIDE SEQUENCE [LARGE SCALE GENOMIC DNA]</scope>
    <source>
        <strain evidence="3 4">JCM 14547</strain>
    </source>
</reference>
<feature type="compositionally biased region" description="Low complexity" evidence="1">
    <location>
        <begin position="11"/>
        <end position="23"/>
    </location>
</feature>
<feature type="domain" description="YoaR-like putative peptidoglycan binding" evidence="2">
    <location>
        <begin position="276"/>
        <end position="340"/>
    </location>
</feature>
<sequence>MPEADPSADQPTAETAPTTAGEPDGTARRRRWPWVVGGVAVLVVGGYGSAAALTADRVPSGTTVLGVPVGGLDREEAGAVLQEELLPRAQEPVPVSAGSATAELVPADAGLGLDAGATLDDLTGFSLDPRVLWRHVVDRGEEVEPVVVVDDDALTSSAEALVDPTRVPPQEGAVAFDAEGFTTTAATTGSELDAAGAADLLREQWPGLLAEPVGGDPLELPTRPLEPVVDQAAVDAFTSSFAEPAVAGPLPVRVGTAATELPVASFAPLLAAEPTDDGELAPVVDAGALRGALLEVAPELDAAAQDATLELRGGRPVVVPAVVGRSVDAEVLAPAALAALAAPPGPERVAAVDSAEVQPERTTADVEALGVTEVISEFSTPLRGSNAGRLQNVGTAARTVSGTLLAPGEVFDLNDVLGRRTAAAGYAEATIISGGRYVESYGGGVSQISTTLYNGAFFAGLELLEHRPHSFYISRYPEGREATLDFATIDMRFRNDTSTGVLIEMSASSSPSGDVTVRFWGTDVSDVSTSTSSRRDVTQPTSRELDTDDCIPSTASEGFTVTVTRTVRRGGAVVHDDRDVVRYDPVPGITCA</sequence>
<protein>
    <submittedName>
        <fullName evidence="3">Vanomycin resistance protein VanB</fullName>
    </submittedName>
</protein>
<accession>A0A849BRU1</accession>
<dbReference type="PANTHER" id="PTHR35788">
    <property type="entry name" value="EXPORTED PROTEIN-RELATED"/>
    <property type="match status" value="1"/>
</dbReference>
<evidence type="ECO:0000256" key="1">
    <source>
        <dbReference type="SAM" id="MobiDB-lite"/>
    </source>
</evidence>